<evidence type="ECO:0000259" key="1">
    <source>
        <dbReference type="Pfam" id="PF00534"/>
    </source>
</evidence>
<protein>
    <submittedName>
        <fullName evidence="3">Glycosyltransferase</fullName>
    </submittedName>
</protein>
<dbReference type="OrthoDB" id="7560678at2"/>
<dbReference type="InterPro" id="IPR028098">
    <property type="entry name" value="Glyco_trans_4-like_N"/>
</dbReference>
<dbReference type="SUPFAM" id="SSF53756">
    <property type="entry name" value="UDP-Glycosyltransferase/glycogen phosphorylase"/>
    <property type="match status" value="1"/>
</dbReference>
<feature type="domain" description="Glycosyltransferase subfamily 4-like N-terminal" evidence="2">
    <location>
        <begin position="18"/>
        <end position="168"/>
    </location>
</feature>
<accession>A0A562YI30</accession>
<feature type="domain" description="Glycosyl transferase family 1" evidence="1">
    <location>
        <begin position="178"/>
        <end position="327"/>
    </location>
</feature>
<organism evidence="3 4">
    <name type="scientific">Seonamhaeicola sediminis</name>
    <dbReference type="NCBI Taxonomy" id="2528206"/>
    <lineage>
        <taxon>Bacteria</taxon>
        <taxon>Pseudomonadati</taxon>
        <taxon>Bacteroidota</taxon>
        <taxon>Flavobacteriia</taxon>
        <taxon>Flavobacteriales</taxon>
        <taxon>Flavobacteriaceae</taxon>
    </lineage>
</organism>
<evidence type="ECO:0000313" key="3">
    <source>
        <dbReference type="EMBL" id="TWO34367.1"/>
    </source>
</evidence>
<sequence>MPKRIKILFTIPNFETAGSGKVVYDLVKGLDKTVFEPEICCFHNRGEYFKTVKQLGVKMHIFPFAVGYRPFLSLPFRVLRITRFFKKNQFDIIHSWHWSSDITEPLAAKLAGIPFVYTKKAMGWGNKAWVWRSKLSTKIITINTDMIPQFFDKLKDKVSYIPLGVDTHYFRPQEQDEALANALGIQATNFVVITVANLVPVKGIEILIQAIKQLNDTSIKLLIVGDYNNNYGLGLKAKFESNQIQFVGKQNEVRPYLALANVFVISTKDEGRKEGLPIAPIEAMASGKIVVGSNVCGVKDVLSEFKENLVTPSNSIALSLKLKDIQTLTEAGRERLGLQMRKFVLEKYAIKQCIAKHGALYKSIKRCE</sequence>
<keyword evidence="4" id="KW-1185">Reference proteome</keyword>
<dbReference type="Pfam" id="PF13439">
    <property type="entry name" value="Glyco_transf_4"/>
    <property type="match status" value="1"/>
</dbReference>
<reference evidence="3 4" key="1">
    <citation type="submission" date="2019-03" db="EMBL/GenBank/DDBJ databases">
        <authorList>
            <person name="Zhong Y.L."/>
        </authorList>
    </citation>
    <scope>NUCLEOTIDE SEQUENCE [LARGE SCALE GENOMIC DNA]</scope>
    <source>
        <strain evidence="3 4">W255</strain>
    </source>
</reference>
<dbReference type="Proteomes" id="UP000295814">
    <property type="component" value="Unassembled WGS sequence"/>
</dbReference>
<name>A0A562YI30_9FLAO</name>
<dbReference type="Pfam" id="PF00534">
    <property type="entry name" value="Glycos_transf_1"/>
    <property type="match status" value="1"/>
</dbReference>
<dbReference type="InterPro" id="IPR050194">
    <property type="entry name" value="Glycosyltransferase_grp1"/>
</dbReference>
<evidence type="ECO:0000313" key="4">
    <source>
        <dbReference type="Proteomes" id="UP000295814"/>
    </source>
</evidence>
<dbReference type="EMBL" id="SMZJ02000001">
    <property type="protein sequence ID" value="TWO34367.1"/>
    <property type="molecule type" value="Genomic_DNA"/>
</dbReference>
<evidence type="ECO:0000259" key="2">
    <source>
        <dbReference type="Pfam" id="PF13439"/>
    </source>
</evidence>
<dbReference type="Gene3D" id="3.40.50.2000">
    <property type="entry name" value="Glycogen Phosphorylase B"/>
    <property type="match status" value="2"/>
</dbReference>
<proteinExistence type="predicted"/>
<dbReference type="RefSeq" id="WP_133354958.1">
    <property type="nucleotide sequence ID" value="NZ_SMZJ02000001.1"/>
</dbReference>
<dbReference type="PANTHER" id="PTHR45947:SF3">
    <property type="entry name" value="SULFOQUINOVOSYL TRANSFERASE SQD2"/>
    <property type="match status" value="1"/>
</dbReference>
<keyword evidence="3" id="KW-0808">Transferase</keyword>
<dbReference type="PANTHER" id="PTHR45947">
    <property type="entry name" value="SULFOQUINOVOSYL TRANSFERASE SQD2"/>
    <property type="match status" value="1"/>
</dbReference>
<comment type="caution">
    <text evidence="3">The sequence shown here is derived from an EMBL/GenBank/DDBJ whole genome shotgun (WGS) entry which is preliminary data.</text>
</comment>
<reference evidence="3 4" key="2">
    <citation type="submission" date="2019-07" db="EMBL/GenBank/DDBJ databases">
        <title>Seonamhaeicola sp. W255 draft genome.</title>
        <authorList>
            <person name="Zhang X.-Y."/>
            <person name="Zhang R."/>
            <person name="Zhong Y.-L."/>
            <person name="Du Z.-J."/>
        </authorList>
    </citation>
    <scope>NUCLEOTIDE SEQUENCE [LARGE SCALE GENOMIC DNA]</scope>
    <source>
        <strain evidence="3 4">W255</strain>
    </source>
</reference>
<gene>
    <name evidence="3" type="ORF">E1J38_000525</name>
</gene>
<dbReference type="InterPro" id="IPR001296">
    <property type="entry name" value="Glyco_trans_1"/>
</dbReference>
<dbReference type="GO" id="GO:0016758">
    <property type="term" value="F:hexosyltransferase activity"/>
    <property type="evidence" value="ECO:0007669"/>
    <property type="project" value="TreeGrafter"/>
</dbReference>
<dbReference type="AlphaFoldDB" id="A0A562YI30"/>